<name>A0A3L6G8H8_MAIZE</name>
<evidence type="ECO:0000313" key="3">
    <source>
        <dbReference type="Proteomes" id="UP000251960"/>
    </source>
</evidence>
<evidence type="ECO:0000256" key="1">
    <source>
        <dbReference type="SAM" id="MobiDB-lite"/>
    </source>
</evidence>
<sequence>MRASNGRGRAIEKEARRAQPPGARPGRELGVGARAPREMAEQVEARCRDAPWESGSREMGGSAQWSRRPEARRPWPRNVGQGEDADQQSTEGERAASGNEMRAEDAGSKGTGEGLGRQQDMS</sequence>
<evidence type="ECO:0000313" key="2">
    <source>
        <dbReference type="EMBL" id="PWZ44851.1"/>
    </source>
</evidence>
<accession>A0A3L6G8H8</accession>
<comment type="caution">
    <text evidence="2">The sequence shown here is derived from an EMBL/GenBank/DDBJ whole genome shotgun (WGS) entry which is preliminary data.</text>
</comment>
<proteinExistence type="predicted"/>
<protein>
    <submittedName>
        <fullName evidence="2">Uncharacterized protein</fullName>
    </submittedName>
</protein>
<feature type="compositionally biased region" description="Basic and acidic residues" evidence="1">
    <location>
        <begin position="35"/>
        <end position="51"/>
    </location>
</feature>
<reference evidence="2 3" key="1">
    <citation type="journal article" date="2018" name="Nat. Genet.">
        <title>Extensive intraspecific gene order and gene structural variations between Mo17 and other maize genomes.</title>
        <authorList>
            <person name="Sun S."/>
            <person name="Zhou Y."/>
            <person name="Chen J."/>
            <person name="Shi J."/>
            <person name="Zhao H."/>
            <person name="Zhao H."/>
            <person name="Song W."/>
            <person name="Zhang M."/>
            <person name="Cui Y."/>
            <person name="Dong X."/>
            <person name="Liu H."/>
            <person name="Ma X."/>
            <person name="Jiao Y."/>
            <person name="Wang B."/>
            <person name="Wei X."/>
            <person name="Stein J.C."/>
            <person name="Glaubitz J.C."/>
            <person name="Lu F."/>
            <person name="Yu G."/>
            <person name="Liang C."/>
            <person name="Fengler K."/>
            <person name="Li B."/>
            <person name="Rafalski A."/>
            <person name="Schnable P.S."/>
            <person name="Ware D.H."/>
            <person name="Buckler E.S."/>
            <person name="Lai J."/>
        </authorList>
    </citation>
    <scope>NUCLEOTIDE SEQUENCE [LARGE SCALE GENOMIC DNA]</scope>
    <source>
        <strain evidence="3">cv. Missouri 17</strain>
        <tissue evidence="2">Seedling</tissue>
    </source>
</reference>
<feature type="region of interest" description="Disordered" evidence="1">
    <location>
        <begin position="1"/>
        <end position="122"/>
    </location>
</feature>
<gene>
    <name evidence="2" type="ORF">Zm00014a_023418</name>
</gene>
<organism evidence="2 3">
    <name type="scientific">Zea mays</name>
    <name type="common">Maize</name>
    <dbReference type="NCBI Taxonomy" id="4577"/>
    <lineage>
        <taxon>Eukaryota</taxon>
        <taxon>Viridiplantae</taxon>
        <taxon>Streptophyta</taxon>
        <taxon>Embryophyta</taxon>
        <taxon>Tracheophyta</taxon>
        <taxon>Spermatophyta</taxon>
        <taxon>Magnoliopsida</taxon>
        <taxon>Liliopsida</taxon>
        <taxon>Poales</taxon>
        <taxon>Poaceae</taxon>
        <taxon>PACMAD clade</taxon>
        <taxon>Panicoideae</taxon>
        <taxon>Andropogonodae</taxon>
        <taxon>Andropogoneae</taxon>
        <taxon>Tripsacinae</taxon>
        <taxon>Zea</taxon>
    </lineage>
</organism>
<dbReference type="AlphaFoldDB" id="A0A3L6G8H8"/>
<dbReference type="EMBL" id="NCVQ01000002">
    <property type="protein sequence ID" value="PWZ44851.1"/>
    <property type="molecule type" value="Genomic_DNA"/>
</dbReference>
<dbReference type="Proteomes" id="UP000251960">
    <property type="component" value="Chromosome 10"/>
</dbReference>